<evidence type="ECO:0000259" key="2">
    <source>
        <dbReference type="SMART" id="SM00382"/>
    </source>
</evidence>
<dbReference type="InterPro" id="IPR003959">
    <property type="entry name" value="ATPase_AAA_core"/>
</dbReference>
<keyword evidence="1" id="KW-0175">Coiled coil</keyword>
<dbReference type="Pfam" id="PF00004">
    <property type="entry name" value="AAA"/>
    <property type="match status" value="1"/>
</dbReference>
<evidence type="ECO:0000256" key="1">
    <source>
        <dbReference type="SAM" id="Coils"/>
    </source>
</evidence>
<dbReference type="GO" id="GO:0016887">
    <property type="term" value="F:ATP hydrolysis activity"/>
    <property type="evidence" value="ECO:0007669"/>
    <property type="project" value="InterPro"/>
</dbReference>
<dbReference type="InterPro" id="IPR003593">
    <property type="entry name" value="AAA+_ATPase"/>
</dbReference>
<dbReference type="InterPro" id="IPR027417">
    <property type="entry name" value="P-loop_NTPase"/>
</dbReference>
<dbReference type="Proteomes" id="UP000196205">
    <property type="component" value="Chromosome"/>
</dbReference>
<feature type="domain" description="AAA+ ATPase" evidence="2">
    <location>
        <begin position="121"/>
        <end position="253"/>
    </location>
</feature>
<dbReference type="SUPFAM" id="SSF52540">
    <property type="entry name" value="P-loop containing nucleoside triphosphate hydrolases"/>
    <property type="match status" value="1"/>
</dbReference>
<sequence length="327" mass="35945">MASAAQIISLVRSHTKGDRNRFEQIALQLAADAAKRGHSRVAEELRDLVEEARNQIASTERTCDPIPMVRPKGELAGLLSASFPLIRLSSLVLSDRLSEALNRVVKEQRERDKLDQYGLSPRRKLLLSGPPGTGKTSTAAALAGELSLPLFTIELDGIITKYMGESASKLRLVFESIANNRGVYLFDELDALGAERSMPNDVGEARRIATAFLKFLEEDRSTSLILAATNHAKLLDKALFRRFDAIFTYELPDQTQARAVLENNLTTFDLSNLDWDALMGETNGMSHCDIARGAIDAARIAVLDHDGNLDSCLLTTALSERRNGHTI</sequence>
<reference evidence="3 4" key="1">
    <citation type="submission" date="2017-05" db="EMBL/GenBank/DDBJ databases">
        <title>Genome sequence of Acetobacter pasteurianus subsp. pasteurianus strain SRCM101342.</title>
        <authorList>
            <person name="Cho S.H."/>
        </authorList>
    </citation>
    <scope>NUCLEOTIDE SEQUENCE [LARGE SCALE GENOMIC DNA]</scope>
    <source>
        <strain evidence="3 4">SRCM101342</strain>
    </source>
</reference>
<dbReference type="Gene3D" id="3.40.50.300">
    <property type="entry name" value="P-loop containing nucleotide triphosphate hydrolases"/>
    <property type="match status" value="1"/>
</dbReference>
<dbReference type="OrthoDB" id="7438987at2"/>
<dbReference type="SMART" id="SM00382">
    <property type="entry name" value="AAA"/>
    <property type="match status" value="1"/>
</dbReference>
<organism evidence="3 4">
    <name type="scientific">Acetobacter pasteurianus subsp. pasteurianus</name>
    <dbReference type="NCBI Taxonomy" id="481145"/>
    <lineage>
        <taxon>Bacteria</taxon>
        <taxon>Pseudomonadati</taxon>
        <taxon>Pseudomonadota</taxon>
        <taxon>Alphaproteobacteria</taxon>
        <taxon>Acetobacterales</taxon>
        <taxon>Acetobacteraceae</taxon>
        <taxon>Acetobacter</taxon>
    </lineage>
</organism>
<dbReference type="EC" id="3.6.4.3" evidence="3"/>
<evidence type="ECO:0000313" key="4">
    <source>
        <dbReference type="Proteomes" id="UP000196205"/>
    </source>
</evidence>
<dbReference type="PANTHER" id="PTHR23077:SF198">
    <property type="entry name" value="ATP-DEPENDENT ZINC METALLOPROTEASE FTSH"/>
    <property type="match status" value="1"/>
</dbReference>
<dbReference type="CDD" id="cd19481">
    <property type="entry name" value="RecA-like_protease"/>
    <property type="match status" value="1"/>
</dbReference>
<protein>
    <submittedName>
        <fullName evidence="3">Microtubule-severing ATPase</fullName>
        <ecNumber evidence="3">3.6.4.3</ecNumber>
    </submittedName>
</protein>
<feature type="coiled-coil region" evidence="1">
    <location>
        <begin position="35"/>
        <end position="62"/>
    </location>
</feature>
<evidence type="ECO:0000313" key="3">
    <source>
        <dbReference type="EMBL" id="ARW47394.1"/>
    </source>
</evidence>
<accession>A0A1Y0Y4M8</accession>
<proteinExistence type="predicted"/>
<gene>
    <name evidence="3" type="ORF">S1001342_01048</name>
</gene>
<name>A0A1Y0Y4M8_ACEPA</name>
<dbReference type="AlphaFoldDB" id="A0A1Y0Y4M8"/>
<dbReference type="GO" id="GO:0005524">
    <property type="term" value="F:ATP binding"/>
    <property type="evidence" value="ECO:0007669"/>
    <property type="project" value="InterPro"/>
</dbReference>
<dbReference type="EMBL" id="CP021509">
    <property type="protein sequence ID" value="ARW47394.1"/>
    <property type="molecule type" value="Genomic_DNA"/>
</dbReference>
<keyword evidence="3" id="KW-0378">Hydrolase</keyword>
<dbReference type="PANTHER" id="PTHR23077">
    <property type="entry name" value="AAA-FAMILY ATPASE"/>
    <property type="match status" value="1"/>
</dbReference>
<dbReference type="InterPro" id="IPR050168">
    <property type="entry name" value="AAA_ATPase_domain"/>
</dbReference>
<dbReference type="RefSeq" id="WP_087651618.1">
    <property type="nucleotide sequence ID" value="NZ_CP021509.1"/>
</dbReference>